<evidence type="ECO:0000313" key="18">
    <source>
        <dbReference type="Proteomes" id="UP000299084"/>
    </source>
</evidence>
<dbReference type="PROSITE" id="PS50041">
    <property type="entry name" value="C_TYPE_LECTIN_2"/>
    <property type="match status" value="1"/>
</dbReference>
<keyword evidence="12" id="KW-1018">Complement activation lectin pathway</keyword>
<dbReference type="GO" id="GO:0006958">
    <property type="term" value="P:complement activation, classical pathway"/>
    <property type="evidence" value="ECO:0007669"/>
    <property type="project" value="UniProtKB-KW"/>
</dbReference>
<evidence type="ECO:0000256" key="15">
    <source>
        <dbReference type="SAM" id="SignalP"/>
    </source>
</evidence>
<evidence type="ECO:0000256" key="9">
    <source>
        <dbReference type="ARBA" id="ARBA00022875"/>
    </source>
</evidence>
<evidence type="ECO:0000256" key="2">
    <source>
        <dbReference type="ARBA" id="ARBA00022525"/>
    </source>
</evidence>
<evidence type="ECO:0000256" key="8">
    <source>
        <dbReference type="ARBA" id="ARBA00022859"/>
    </source>
</evidence>
<evidence type="ECO:0000256" key="13">
    <source>
        <dbReference type="ARBA" id="ARBA00023157"/>
    </source>
</evidence>
<sequence>VRTLSLLPSLLLLLLIVVTASCTETENCENVQKTCPVIACGSPGISSFPGKDGHDGAKEEKGEPDTVWAVLSLPVFFVLQQAKDSEACKALLERQGLKESQGLLGYQDQWAKKETLEMIWVRCLMQQVDHITLAASERAALRSELDRIKKWLIFSQGKQVGKKFFLTNGKKMTFAAVKALCAQSQASVATPMNAEGNKAILELASAEAFLGITDEKPEGQFVDLTGRELTYQNWDSHEPNNADSGEDCVIILKNCKWNDITYSSSFLAVCEFPA</sequence>
<dbReference type="SMART" id="SM00034">
    <property type="entry name" value="CLECT"/>
    <property type="match status" value="1"/>
</dbReference>
<accession>A0A5N4DKU3</accession>
<protein>
    <submittedName>
        <fullName evidence="17">Mannose-binding protein C</fullName>
    </submittedName>
</protein>
<dbReference type="STRING" id="9838.ENSCDRP00005013289"/>
<dbReference type="GO" id="GO:0005537">
    <property type="term" value="F:D-mannose binding"/>
    <property type="evidence" value="ECO:0007669"/>
    <property type="project" value="UniProtKB-KW"/>
</dbReference>
<dbReference type="AlphaFoldDB" id="A0A5N4DKU3"/>
<dbReference type="InterPro" id="IPR016186">
    <property type="entry name" value="C-type_lectin-like/link_sf"/>
</dbReference>
<dbReference type="Gene3D" id="3.10.100.10">
    <property type="entry name" value="Mannose-Binding Protein A, subunit A"/>
    <property type="match status" value="1"/>
</dbReference>
<evidence type="ECO:0000256" key="1">
    <source>
        <dbReference type="ARBA" id="ARBA00004613"/>
    </source>
</evidence>
<comment type="subcellular location">
    <subcellularLocation>
        <location evidence="1">Secreted</location>
    </subcellularLocation>
</comment>
<keyword evidence="4 15" id="KW-0732">Signal</keyword>
<keyword evidence="3" id="KW-0399">Innate immunity</keyword>
<feature type="domain" description="C-type lectin" evidence="16">
    <location>
        <begin position="164"/>
        <end position="271"/>
    </location>
</feature>
<name>A0A5N4DKU3_CAMDR</name>
<dbReference type="Proteomes" id="UP000299084">
    <property type="component" value="Unassembled WGS sequence"/>
</dbReference>
<reference evidence="17 18" key="1">
    <citation type="journal article" date="2019" name="Mol. Ecol. Resour.">
        <title>Improving Illumina assemblies with Hi-C and long reads: an example with the North African dromedary.</title>
        <authorList>
            <person name="Elbers J.P."/>
            <person name="Rogers M.F."/>
            <person name="Perelman P.L."/>
            <person name="Proskuryakova A.A."/>
            <person name="Serdyukova N.A."/>
            <person name="Johnson W.E."/>
            <person name="Horin P."/>
            <person name="Corander J."/>
            <person name="Murphy D."/>
            <person name="Burger P.A."/>
        </authorList>
    </citation>
    <scope>NUCLEOTIDE SEQUENCE [LARGE SCALE GENOMIC DNA]</scope>
    <source>
        <strain evidence="17">Drom800</strain>
        <tissue evidence="17">Blood</tissue>
    </source>
</reference>
<organism evidence="17 18">
    <name type="scientific">Camelus dromedarius</name>
    <name type="common">Dromedary</name>
    <name type="synonym">Arabian camel</name>
    <dbReference type="NCBI Taxonomy" id="9838"/>
    <lineage>
        <taxon>Eukaryota</taxon>
        <taxon>Metazoa</taxon>
        <taxon>Chordata</taxon>
        <taxon>Craniata</taxon>
        <taxon>Vertebrata</taxon>
        <taxon>Euteleostomi</taxon>
        <taxon>Mammalia</taxon>
        <taxon>Eutheria</taxon>
        <taxon>Laurasiatheria</taxon>
        <taxon>Artiodactyla</taxon>
        <taxon>Tylopoda</taxon>
        <taxon>Camelidae</taxon>
        <taxon>Camelus</taxon>
    </lineage>
</organism>
<evidence type="ECO:0000256" key="4">
    <source>
        <dbReference type="ARBA" id="ARBA00022729"/>
    </source>
</evidence>
<gene>
    <name evidence="17" type="ORF">Cadr_000009252</name>
</gene>
<evidence type="ECO:0000256" key="7">
    <source>
        <dbReference type="ARBA" id="ARBA00022837"/>
    </source>
</evidence>
<keyword evidence="6" id="KW-0677">Repeat</keyword>
<dbReference type="PANTHER" id="PTHR24024">
    <property type="entry name" value="PULMONARY SURFACTANT-ASSOCIATED PROTEIN A"/>
    <property type="match status" value="1"/>
</dbReference>
<comment type="caution">
    <text evidence="17">The sequence shown here is derived from an EMBL/GenBank/DDBJ whole genome shotgun (WGS) entry which is preliminary data.</text>
</comment>
<keyword evidence="8" id="KW-0391">Immunity</keyword>
<keyword evidence="7" id="KW-0106">Calcium</keyword>
<evidence type="ECO:0000256" key="11">
    <source>
        <dbReference type="ARBA" id="ARBA00023119"/>
    </source>
</evidence>
<dbReference type="InterPro" id="IPR001304">
    <property type="entry name" value="C-type_lectin-like"/>
</dbReference>
<evidence type="ECO:0000313" key="17">
    <source>
        <dbReference type="EMBL" id="KAB1271762.1"/>
    </source>
</evidence>
<evidence type="ECO:0000256" key="14">
    <source>
        <dbReference type="ARBA" id="ARBA00023278"/>
    </source>
</evidence>
<dbReference type="PANTHER" id="PTHR24024:SF34">
    <property type="entry name" value="MANNOSE-BINDING PROTEIN C"/>
    <property type="match status" value="1"/>
</dbReference>
<dbReference type="Pfam" id="PF00059">
    <property type="entry name" value="Lectin_C"/>
    <property type="match status" value="1"/>
</dbReference>
<keyword evidence="13" id="KW-1015">Disulfide bond</keyword>
<keyword evidence="9" id="KW-0180">Complement pathway</keyword>
<evidence type="ECO:0000256" key="5">
    <source>
        <dbReference type="ARBA" id="ARBA00022734"/>
    </source>
</evidence>
<feature type="signal peptide" evidence="15">
    <location>
        <begin position="1"/>
        <end position="22"/>
    </location>
</feature>
<feature type="non-terminal residue" evidence="17">
    <location>
        <position position="1"/>
    </location>
</feature>
<keyword evidence="14" id="KW-0379">Hydroxylation</keyword>
<evidence type="ECO:0000256" key="10">
    <source>
        <dbReference type="ARBA" id="ARBA00023035"/>
    </source>
</evidence>
<dbReference type="GO" id="GO:0005615">
    <property type="term" value="C:extracellular space"/>
    <property type="evidence" value="ECO:0007669"/>
    <property type="project" value="UniProtKB-ARBA"/>
</dbReference>
<keyword evidence="18" id="KW-1185">Reference proteome</keyword>
<proteinExistence type="predicted"/>
<feature type="chain" id="PRO_5024296934" evidence="15">
    <location>
        <begin position="23"/>
        <end position="274"/>
    </location>
</feature>
<dbReference type="InterPro" id="IPR051077">
    <property type="entry name" value="Ca-dependent_lectin"/>
</dbReference>
<keyword evidence="11" id="KW-0176">Collagen</keyword>
<keyword evidence="5" id="KW-0430">Lectin</keyword>
<evidence type="ECO:0000256" key="12">
    <source>
        <dbReference type="ARBA" id="ARBA00023153"/>
    </source>
</evidence>
<dbReference type="GO" id="GO:0001867">
    <property type="term" value="P:complement activation, lectin pathway"/>
    <property type="evidence" value="ECO:0007669"/>
    <property type="project" value="UniProtKB-KW"/>
</dbReference>
<keyword evidence="10" id="KW-0465">Mannose-binding</keyword>
<evidence type="ECO:0000259" key="16">
    <source>
        <dbReference type="PROSITE" id="PS50041"/>
    </source>
</evidence>
<dbReference type="InterPro" id="IPR016187">
    <property type="entry name" value="CTDL_fold"/>
</dbReference>
<keyword evidence="2" id="KW-0964">Secreted</keyword>
<evidence type="ECO:0000256" key="6">
    <source>
        <dbReference type="ARBA" id="ARBA00022737"/>
    </source>
</evidence>
<dbReference type="GO" id="GO:0005581">
    <property type="term" value="C:collagen trimer"/>
    <property type="evidence" value="ECO:0007669"/>
    <property type="project" value="UniProtKB-KW"/>
</dbReference>
<dbReference type="GO" id="GO:0005771">
    <property type="term" value="C:multivesicular body"/>
    <property type="evidence" value="ECO:0007669"/>
    <property type="project" value="TreeGrafter"/>
</dbReference>
<dbReference type="SUPFAM" id="SSF57944">
    <property type="entry name" value="Triple coiled coil domain of C-type lectins"/>
    <property type="match status" value="1"/>
</dbReference>
<dbReference type="EMBL" id="JWIN03000011">
    <property type="protein sequence ID" value="KAB1271762.1"/>
    <property type="molecule type" value="Genomic_DNA"/>
</dbReference>
<dbReference type="SUPFAM" id="SSF56436">
    <property type="entry name" value="C-type lectin-like"/>
    <property type="match status" value="1"/>
</dbReference>
<dbReference type="FunFam" id="3.10.100.10:FF:000088">
    <property type="entry name" value="Mannose-binding protein A"/>
    <property type="match status" value="1"/>
</dbReference>
<evidence type="ECO:0000256" key="3">
    <source>
        <dbReference type="ARBA" id="ARBA00022588"/>
    </source>
</evidence>